<evidence type="ECO:0000313" key="1">
    <source>
        <dbReference type="EMBL" id="GLS70078.1"/>
    </source>
</evidence>
<dbReference type="Proteomes" id="UP001157440">
    <property type="component" value="Unassembled WGS sequence"/>
</dbReference>
<name>A0AA37WTC2_9HYPH</name>
<organism evidence="1 2">
    <name type="scientific">Methylobacterium tardum</name>
    <dbReference type="NCBI Taxonomy" id="374432"/>
    <lineage>
        <taxon>Bacteria</taxon>
        <taxon>Pseudomonadati</taxon>
        <taxon>Pseudomonadota</taxon>
        <taxon>Alphaproteobacteria</taxon>
        <taxon>Hyphomicrobiales</taxon>
        <taxon>Methylobacteriaceae</taxon>
        <taxon>Methylobacterium</taxon>
    </lineage>
</organism>
<dbReference type="AlphaFoldDB" id="A0AA37WTC2"/>
<comment type="caution">
    <text evidence="1">The sequence shown here is derived from an EMBL/GenBank/DDBJ whole genome shotgun (WGS) entry which is preliminary data.</text>
</comment>
<reference evidence="2" key="1">
    <citation type="journal article" date="2019" name="Int. J. Syst. Evol. Microbiol.">
        <title>The Global Catalogue of Microorganisms (GCM) 10K type strain sequencing project: providing services to taxonomists for standard genome sequencing and annotation.</title>
        <authorList>
            <consortium name="The Broad Institute Genomics Platform"/>
            <consortium name="The Broad Institute Genome Sequencing Center for Infectious Disease"/>
            <person name="Wu L."/>
            <person name="Ma J."/>
        </authorList>
    </citation>
    <scope>NUCLEOTIDE SEQUENCE [LARGE SCALE GENOMIC DNA]</scope>
    <source>
        <strain evidence="2">NBRC 103632</strain>
    </source>
</reference>
<dbReference type="EMBL" id="BSPL01000013">
    <property type="protein sequence ID" value="GLS70078.1"/>
    <property type="molecule type" value="Genomic_DNA"/>
</dbReference>
<gene>
    <name evidence="1" type="ORF">GCM10007890_20910</name>
</gene>
<proteinExistence type="predicted"/>
<evidence type="ECO:0000313" key="2">
    <source>
        <dbReference type="Proteomes" id="UP001157440"/>
    </source>
</evidence>
<keyword evidence="2" id="KW-1185">Reference proteome</keyword>
<protein>
    <submittedName>
        <fullName evidence="1">Uncharacterized protein</fullName>
    </submittedName>
</protein>
<accession>A0AA37WTC2</accession>
<dbReference type="RefSeq" id="WP_308445238.1">
    <property type="nucleotide sequence ID" value="NZ_BPQZ01000044.1"/>
</dbReference>
<sequence length="71" mass="7910">MCVALAIALAGIGTIGWRWYSYVTAGPSPYDEVGIEVNRRLPEPMRAWGCMRIKERFPRAVPPYGCQPGQV</sequence>